<protein>
    <submittedName>
        <fullName evidence="3">Formylglycine-generating enzyme family protein</fullName>
    </submittedName>
</protein>
<dbReference type="Proteomes" id="UP001617907">
    <property type="component" value="Unassembled WGS sequence"/>
</dbReference>
<name>A0ABW8HKJ6_9ACTN</name>
<dbReference type="EMBL" id="JBIVPC010000020">
    <property type="protein sequence ID" value="MFJ6040620.1"/>
    <property type="molecule type" value="Genomic_DNA"/>
</dbReference>
<feature type="compositionally biased region" description="Pro residues" evidence="1">
    <location>
        <begin position="22"/>
        <end position="42"/>
    </location>
</feature>
<dbReference type="InterPro" id="IPR005532">
    <property type="entry name" value="SUMF_dom"/>
</dbReference>
<evidence type="ECO:0000313" key="4">
    <source>
        <dbReference type="Proteomes" id="UP001617907"/>
    </source>
</evidence>
<evidence type="ECO:0000259" key="2">
    <source>
        <dbReference type="Pfam" id="PF03781"/>
    </source>
</evidence>
<evidence type="ECO:0000313" key="3">
    <source>
        <dbReference type="EMBL" id="MFJ6040620.1"/>
    </source>
</evidence>
<gene>
    <name evidence="3" type="ORF">ACIQFM_30775</name>
</gene>
<dbReference type="PANTHER" id="PTHR23150">
    <property type="entry name" value="SULFATASE MODIFYING FACTOR 1, 2"/>
    <property type="match status" value="1"/>
</dbReference>
<dbReference type="SUPFAM" id="SSF56436">
    <property type="entry name" value="C-type lectin-like"/>
    <property type="match status" value="1"/>
</dbReference>
<dbReference type="RefSeq" id="WP_350891617.1">
    <property type="nucleotide sequence ID" value="NZ_JBEOTR010000021.1"/>
</dbReference>
<dbReference type="InterPro" id="IPR051043">
    <property type="entry name" value="Sulfatase_Mod_Factor_Kinase"/>
</dbReference>
<dbReference type="PANTHER" id="PTHR23150:SF19">
    <property type="entry name" value="FORMYLGLYCINE-GENERATING ENZYME"/>
    <property type="match status" value="1"/>
</dbReference>
<keyword evidence="4" id="KW-1185">Reference proteome</keyword>
<accession>A0ABW8HKJ6</accession>
<sequence>MTRAHRPCCAPATAPAAAPAGTFPPTPTPTPTPTRAPAPAPASRPRSTRGQVRLPGGAFAMGDAFGEGYSADGETPVHTVRLRPFHIDETAVTNAQFAAFVKATGHVTDAERFGSSAVFHLVVAAPHADVLGNAAGAPWWINVRGAHWRRPEGARSDVSGRQNHPVVHVSWNDAAAYARWAGKRLPTEAEWEYAARGGLAGRRYAWGDELTPGGRWRCNIWQGRFPHVNTAEDGHLTTAPVKSYRPNGHGLWNTAGNVWEWCADWFSPSYYAESPAADPHGPASGTARVLRGGSYLCHDSYCNRYRVAARSSNTPDSSSGNLGFRCANDGDGAGLRAVE</sequence>
<reference evidence="3 4" key="1">
    <citation type="submission" date="2024-10" db="EMBL/GenBank/DDBJ databases">
        <title>The Natural Products Discovery Center: Release of the First 8490 Sequenced Strains for Exploring Actinobacteria Biosynthetic Diversity.</title>
        <authorList>
            <person name="Kalkreuter E."/>
            <person name="Kautsar S.A."/>
            <person name="Yang D."/>
            <person name="Bader C.D."/>
            <person name="Teijaro C.N."/>
            <person name="Fluegel L."/>
            <person name="Davis C.M."/>
            <person name="Simpson J.R."/>
            <person name="Lauterbach L."/>
            <person name="Steele A.D."/>
            <person name="Gui C."/>
            <person name="Meng S."/>
            <person name="Li G."/>
            <person name="Viehrig K."/>
            <person name="Ye F."/>
            <person name="Su P."/>
            <person name="Kiefer A.F."/>
            <person name="Nichols A."/>
            <person name="Cepeda A.J."/>
            <person name="Yan W."/>
            <person name="Fan B."/>
            <person name="Jiang Y."/>
            <person name="Adhikari A."/>
            <person name="Zheng C.-J."/>
            <person name="Schuster L."/>
            <person name="Cowan T.M."/>
            <person name="Smanski M.J."/>
            <person name="Chevrette M.G."/>
            <person name="De Carvalho L.P.S."/>
            <person name="Shen B."/>
        </authorList>
    </citation>
    <scope>NUCLEOTIDE SEQUENCE [LARGE SCALE GENOMIC DNA]</scope>
    <source>
        <strain evidence="3 4">NPDC093086</strain>
    </source>
</reference>
<feature type="region of interest" description="Disordered" evidence="1">
    <location>
        <begin position="1"/>
        <end position="56"/>
    </location>
</feature>
<feature type="domain" description="Sulfatase-modifying factor enzyme-like" evidence="2">
    <location>
        <begin position="49"/>
        <end position="327"/>
    </location>
</feature>
<proteinExistence type="predicted"/>
<dbReference type="InterPro" id="IPR016187">
    <property type="entry name" value="CTDL_fold"/>
</dbReference>
<dbReference type="Pfam" id="PF03781">
    <property type="entry name" value="FGE-sulfatase"/>
    <property type="match status" value="1"/>
</dbReference>
<evidence type="ECO:0000256" key="1">
    <source>
        <dbReference type="SAM" id="MobiDB-lite"/>
    </source>
</evidence>
<comment type="caution">
    <text evidence="3">The sequence shown here is derived from an EMBL/GenBank/DDBJ whole genome shotgun (WGS) entry which is preliminary data.</text>
</comment>
<feature type="compositionally biased region" description="Low complexity" evidence="1">
    <location>
        <begin position="7"/>
        <end position="21"/>
    </location>
</feature>
<dbReference type="InterPro" id="IPR042095">
    <property type="entry name" value="SUMF_sf"/>
</dbReference>
<organism evidence="3 4">
    <name type="scientific">Streptomyces ardesiacus</name>
    <dbReference type="NCBI Taxonomy" id="285564"/>
    <lineage>
        <taxon>Bacteria</taxon>
        <taxon>Bacillati</taxon>
        <taxon>Actinomycetota</taxon>
        <taxon>Actinomycetes</taxon>
        <taxon>Kitasatosporales</taxon>
        <taxon>Streptomycetaceae</taxon>
        <taxon>Streptomyces</taxon>
    </lineage>
</organism>
<dbReference type="Gene3D" id="3.90.1580.10">
    <property type="entry name" value="paralog of FGE (formylglycine-generating enzyme)"/>
    <property type="match status" value="1"/>
</dbReference>